<dbReference type="PANTHER" id="PTHR30203">
    <property type="entry name" value="OUTER MEMBRANE CATION EFFLUX PROTEIN"/>
    <property type="match status" value="1"/>
</dbReference>
<dbReference type="PANTHER" id="PTHR30203:SF25">
    <property type="entry name" value="OUTER MEMBRANE PROTEIN-RELATED"/>
    <property type="match status" value="1"/>
</dbReference>
<sequence length="509" mass="56092">MSLITRALAMAGASLLLQACTNLGPDYEEPEVAWLEQWQTDLYGQVNPASPAEEDLQFWWQAFGDPLLNQFIEIARRENYNLRLAGLAVLESRALLGIATGSQYPQVQQASGSWARADRWPTEGRKSGDHSNLNAYDLGFDIGWELDFWGRWRRGVESADAAFFASISNQQNAQVLLAAQVAQAYYSYLTIARQIEIARENADLQHRSLEITTRLFESGQSSELDVQQARTQYLATVSTIPELESSLRQVENGLGVLLGRSPGELPELNTAASELPALNPVYINAFPATLLLRRPDVRSAAFSVAAQSAQIGIARADLYPSISLFGTIGWSGNSLDLTADALATGVGPGFTWNLFNYDRIENRVRVQDVRLQQLIEGYQLTVLAAAAEIDSAAIAVVKTREQQQVLAEALQAAERSLALSTKRYREGYSDFQRVLTAQQSRAARSAAYVANQGAHINGVIAFYKALGGGWRPAQAQDLVPDAVREIMEQRTDWDGMLDDPVPAIEQKRP</sequence>
<dbReference type="InterPro" id="IPR003423">
    <property type="entry name" value="OMP_efflux"/>
</dbReference>
<evidence type="ECO:0000313" key="4">
    <source>
        <dbReference type="Proteomes" id="UP000295554"/>
    </source>
</evidence>
<keyword evidence="2" id="KW-0472">Membrane</keyword>
<keyword evidence="4" id="KW-1185">Reference proteome</keyword>
<protein>
    <submittedName>
        <fullName evidence="3">Efflux transporter outer membrane subunit</fullName>
    </submittedName>
</protein>
<dbReference type="Gene3D" id="1.20.1600.10">
    <property type="entry name" value="Outer membrane efflux proteins (OEP)"/>
    <property type="match status" value="1"/>
</dbReference>
<evidence type="ECO:0000256" key="1">
    <source>
        <dbReference type="ARBA" id="ARBA00007613"/>
    </source>
</evidence>
<dbReference type="GO" id="GO:0015562">
    <property type="term" value="F:efflux transmembrane transporter activity"/>
    <property type="evidence" value="ECO:0007669"/>
    <property type="project" value="InterPro"/>
</dbReference>
<dbReference type="PROSITE" id="PS51257">
    <property type="entry name" value="PROKAR_LIPOPROTEIN"/>
    <property type="match status" value="1"/>
</dbReference>
<evidence type="ECO:0000313" key="3">
    <source>
        <dbReference type="EMBL" id="TDG12052.1"/>
    </source>
</evidence>
<dbReference type="Gene3D" id="2.20.200.10">
    <property type="entry name" value="Outer membrane efflux proteins (OEP)"/>
    <property type="match status" value="1"/>
</dbReference>
<comment type="caution">
    <text evidence="3">The sequence shown here is derived from an EMBL/GenBank/DDBJ whole genome shotgun (WGS) entry which is preliminary data.</text>
</comment>
<keyword evidence="2" id="KW-1134">Transmembrane beta strand</keyword>
<feature type="signal peptide" evidence="2">
    <location>
        <begin position="1"/>
        <end position="19"/>
    </location>
</feature>
<comment type="similarity">
    <text evidence="1 2">Belongs to the outer membrane factor (OMF) (TC 1.B.17) family.</text>
</comment>
<name>A0A4R5LNW0_9GAMM</name>
<keyword evidence="2" id="KW-0564">Palmitate</keyword>
<comment type="subcellular location">
    <subcellularLocation>
        <location evidence="2">Cell outer membrane</location>
        <topology evidence="2">Lipid-anchor</topology>
    </subcellularLocation>
</comment>
<evidence type="ECO:0000256" key="2">
    <source>
        <dbReference type="RuleBase" id="RU362097"/>
    </source>
</evidence>
<dbReference type="Pfam" id="PF02321">
    <property type="entry name" value="OEP"/>
    <property type="match status" value="2"/>
</dbReference>
<dbReference type="OrthoDB" id="9770517at2"/>
<dbReference type="NCBIfam" id="TIGR01845">
    <property type="entry name" value="outer_NodT"/>
    <property type="match status" value="1"/>
</dbReference>
<accession>A0A4R5LNW0</accession>
<keyword evidence="2" id="KW-0449">Lipoprotein</keyword>
<dbReference type="RefSeq" id="WP_133214897.1">
    <property type="nucleotide sequence ID" value="NZ_SMSE01000004.1"/>
</dbReference>
<dbReference type="EMBL" id="SMSE01000004">
    <property type="protein sequence ID" value="TDG12052.1"/>
    <property type="molecule type" value="Genomic_DNA"/>
</dbReference>
<organism evidence="3 4">
    <name type="scientific">Seongchinamella unica</name>
    <dbReference type="NCBI Taxonomy" id="2547392"/>
    <lineage>
        <taxon>Bacteria</taxon>
        <taxon>Pseudomonadati</taxon>
        <taxon>Pseudomonadota</taxon>
        <taxon>Gammaproteobacteria</taxon>
        <taxon>Cellvibrionales</taxon>
        <taxon>Halieaceae</taxon>
        <taxon>Seongchinamella</taxon>
    </lineage>
</organism>
<keyword evidence="2" id="KW-0812">Transmembrane</keyword>
<dbReference type="InterPro" id="IPR010131">
    <property type="entry name" value="MdtP/NodT-like"/>
</dbReference>
<dbReference type="SUPFAM" id="SSF56954">
    <property type="entry name" value="Outer membrane efflux proteins (OEP)"/>
    <property type="match status" value="1"/>
</dbReference>
<gene>
    <name evidence="3" type="ORF">E2F43_16985</name>
</gene>
<dbReference type="AlphaFoldDB" id="A0A4R5LNW0"/>
<proteinExistence type="inferred from homology"/>
<dbReference type="Proteomes" id="UP000295554">
    <property type="component" value="Unassembled WGS sequence"/>
</dbReference>
<keyword evidence="2" id="KW-0732">Signal</keyword>
<dbReference type="GO" id="GO:0009279">
    <property type="term" value="C:cell outer membrane"/>
    <property type="evidence" value="ECO:0007669"/>
    <property type="project" value="UniProtKB-SubCell"/>
</dbReference>
<feature type="chain" id="PRO_5021036584" evidence="2">
    <location>
        <begin position="20"/>
        <end position="509"/>
    </location>
</feature>
<reference evidence="3 4" key="1">
    <citation type="submission" date="2019-03" db="EMBL/GenBank/DDBJ databases">
        <title>Seongchinamella monodicae gen. nov., sp. nov., a novel member of the Gammaproteobacteria isolated from a tidal mudflat of beach.</title>
        <authorList>
            <person name="Yang H.G."/>
            <person name="Kang J.W."/>
            <person name="Lee S.D."/>
        </authorList>
    </citation>
    <scope>NUCLEOTIDE SEQUENCE [LARGE SCALE GENOMIC DNA]</scope>
    <source>
        <strain evidence="3 4">GH4-78</strain>
    </source>
</reference>